<dbReference type="RefSeq" id="WP_378266408.1">
    <property type="nucleotide sequence ID" value="NZ_JBHUKR010000007.1"/>
</dbReference>
<comment type="caution">
    <text evidence="3">The sequence shown here is derived from an EMBL/GenBank/DDBJ whole genome shotgun (WGS) entry which is preliminary data.</text>
</comment>
<accession>A0ABW5FV23</accession>
<feature type="chain" id="PRO_5045143889" evidence="2">
    <location>
        <begin position="19"/>
        <end position="186"/>
    </location>
</feature>
<keyword evidence="2" id="KW-0732">Signal</keyword>
<organism evidence="3 4">
    <name type="scientific">Amycolatopsis pigmentata</name>
    <dbReference type="NCBI Taxonomy" id="450801"/>
    <lineage>
        <taxon>Bacteria</taxon>
        <taxon>Bacillati</taxon>
        <taxon>Actinomycetota</taxon>
        <taxon>Actinomycetes</taxon>
        <taxon>Pseudonocardiales</taxon>
        <taxon>Pseudonocardiaceae</taxon>
        <taxon>Amycolatopsis</taxon>
    </lineage>
</organism>
<evidence type="ECO:0000313" key="4">
    <source>
        <dbReference type="Proteomes" id="UP001597417"/>
    </source>
</evidence>
<gene>
    <name evidence="3" type="ORF">ACFSXZ_19295</name>
</gene>
<dbReference type="Proteomes" id="UP001597417">
    <property type="component" value="Unassembled WGS sequence"/>
</dbReference>
<keyword evidence="4" id="KW-1185">Reference proteome</keyword>
<evidence type="ECO:0000256" key="1">
    <source>
        <dbReference type="SAM" id="MobiDB-lite"/>
    </source>
</evidence>
<dbReference type="Pfam" id="PF12079">
    <property type="entry name" value="DUF3558"/>
    <property type="match status" value="1"/>
</dbReference>
<proteinExistence type="predicted"/>
<dbReference type="InterPro" id="IPR024520">
    <property type="entry name" value="DUF3558"/>
</dbReference>
<feature type="signal peptide" evidence="2">
    <location>
        <begin position="1"/>
        <end position="18"/>
    </location>
</feature>
<protein>
    <submittedName>
        <fullName evidence="3">DUF3558 family protein</fullName>
    </submittedName>
</protein>
<dbReference type="PROSITE" id="PS51257">
    <property type="entry name" value="PROKAR_LIPOPROTEIN"/>
    <property type="match status" value="1"/>
</dbReference>
<sequence length="186" mass="18478">MRRAALTTVIAAAGLFVAACTNTQTGQAVPSAGQSAASSSGTVVPGLSGLKACSLLTDDEAKQAVPNAGPHVDQGEQGGPGTSDCKWSGSVTNGSHAITFGVTVRPGQRIDDMVIKPGGAASDARTTGGRPAKEIKRNEGNGTCIVGIAVGSGRVDINAATSDTTNVACSVVSKVSDFVEPRLPAS</sequence>
<reference evidence="4" key="1">
    <citation type="journal article" date="2019" name="Int. J. Syst. Evol. Microbiol.">
        <title>The Global Catalogue of Microorganisms (GCM) 10K type strain sequencing project: providing services to taxonomists for standard genome sequencing and annotation.</title>
        <authorList>
            <consortium name="The Broad Institute Genomics Platform"/>
            <consortium name="The Broad Institute Genome Sequencing Center for Infectious Disease"/>
            <person name="Wu L."/>
            <person name="Ma J."/>
        </authorList>
    </citation>
    <scope>NUCLEOTIDE SEQUENCE [LARGE SCALE GENOMIC DNA]</scope>
    <source>
        <strain evidence="4">CGMCC 4.7645</strain>
    </source>
</reference>
<dbReference type="EMBL" id="JBHUKR010000007">
    <property type="protein sequence ID" value="MFD2418474.1"/>
    <property type="molecule type" value="Genomic_DNA"/>
</dbReference>
<feature type="region of interest" description="Disordered" evidence="1">
    <location>
        <begin position="65"/>
        <end position="88"/>
    </location>
</feature>
<evidence type="ECO:0000256" key="2">
    <source>
        <dbReference type="SAM" id="SignalP"/>
    </source>
</evidence>
<evidence type="ECO:0000313" key="3">
    <source>
        <dbReference type="EMBL" id="MFD2418474.1"/>
    </source>
</evidence>
<name>A0ABW5FV23_9PSEU</name>